<reference evidence="2" key="1">
    <citation type="submission" date="2016-10" db="EMBL/GenBank/DDBJ databases">
        <authorList>
            <person name="Varghese N."/>
            <person name="Submissions S."/>
        </authorList>
    </citation>
    <scope>NUCLEOTIDE SEQUENCE [LARGE SCALE GENOMIC DNA]</scope>
    <source>
        <strain evidence="2">DSM 24740</strain>
    </source>
</reference>
<dbReference type="RefSeq" id="WP_090165289.1">
    <property type="nucleotide sequence ID" value="NZ_FOFB01000002.1"/>
</dbReference>
<dbReference type="GO" id="GO:0006040">
    <property type="term" value="P:amino sugar metabolic process"/>
    <property type="evidence" value="ECO:0007669"/>
    <property type="project" value="InterPro"/>
</dbReference>
<keyword evidence="2" id="KW-1185">Reference proteome</keyword>
<dbReference type="InterPro" id="IPR043129">
    <property type="entry name" value="ATPase_NBD"/>
</dbReference>
<dbReference type="GO" id="GO:0005524">
    <property type="term" value="F:ATP binding"/>
    <property type="evidence" value="ECO:0007669"/>
    <property type="project" value="InterPro"/>
</dbReference>
<dbReference type="Pfam" id="PF03702">
    <property type="entry name" value="AnmK"/>
    <property type="match status" value="1"/>
</dbReference>
<organism evidence="1 2">
    <name type="scientific">Neolewinella agarilytica</name>
    <dbReference type="NCBI Taxonomy" id="478744"/>
    <lineage>
        <taxon>Bacteria</taxon>
        <taxon>Pseudomonadati</taxon>
        <taxon>Bacteroidota</taxon>
        <taxon>Saprospiria</taxon>
        <taxon>Saprospirales</taxon>
        <taxon>Lewinellaceae</taxon>
        <taxon>Neolewinella</taxon>
    </lineage>
</organism>
<dbReference type="OrthoDB" id="9763949at2"/>
<evidence type="ECO:0000313" key="2">
    <source>
        <dbReference type="Proteomes" id="UP000199021"/>
    </source>
</evidence>
<name>A0A1H9AHJ3_9BACT</name>
<dbReference type="PANTHER" id="PTHR30605">
    <property type="entry name" value="ANHYDRO-N-ACETYLMURAMIC ACID KINASE"/>
    <property type="match status" value="1"/>
</dbReference>
<dbReference type="AlphaFoldDB" id="A0A1H9AHJ3"/>
<evidence type="ECO:0000313" key="1">
    <source>
        <dbReference type="EMBL" id="SEP76206.1"/>
    </source>
</evidence>
<dbReference type="EMBL" id="FOFB01000002">
    <property type="protein sequence ID" value="SEP76206.1"/>
    <property type="molecule type" value="Genomic_DNA"/>
</dbReference>
<dbReference type="STRING" id="478744.SAMN05444359_102103"/>
<dbReference type="InterPro" id="IPR005338">
    <property type="entry name" value="Anhydro_N_Ac-Mur_kinase"/>
</dbReference>
<dbReference type="GO" id="GO:0016301">
    <property type="term" value="F:kinase activity"/>
    <property type="evidence" value="ECO:0007669"/>
    <property type="project" value="UniProtKB-KW"/>
</dbReference>
<dbReference type="GO" id="GO:0016773">
    <property type="term" value="F:phosphotransferase activity, alcohol group as acceptor"/>
    <property type="evidence" value="ECO:0007669"/>
    <property type="project" value="InterPro"/>
</dbReference>
<dbReference type="Gene3D" id="3.30.420.40">
    <property type="match status" value="2"/>
</dbReference>
<dbReference type="Proteomes" id="UP000199021">
    <property type="component" value="Unassembled WGS sequence"/>
</dbReference>
<sequence>MGQQDHLVLGIMSGSSLDGLDFAICRFRLAEGGPFAVAEWEILAAETDPYPPTWKARLRSAPALPGRELWRLHADYGRWTGRRAAAFLAKYPALEPELAGSHGHTIFHDPARGFTTQIGDGAFIAQILGLKTVTEFRSGDLAAEGQGAPLAPVADKYLFPQYDAFLNLGGIANLSLKTPQGEYLAGDISGCCQVLDRLAARAGLAYDDEGKLAAGGSLAPALAQKLDALPFHDLPYPKSLGNAWVRESLWPLIDEMGLPAADALHSFTLWLAEKIAKDLERADTDCSAKTTASTTKQVLISGGGARNTFLVDQLRATQKEENPRFNFLVADRTTGDFKEAALMALCALLRTKGQTNSLSSATGAKRDSVNGALYLP</sequence>
<dbReference type="GO" id="GO:0009254">
    <property type="term" value="P:peptidoglycan turnover"/>
    <property type="evidence" value="ECO:0007669"/>
    <property type="project" value="InterPro"/>
</dbReference>
<dbReference type="InParanoid" id="A0A1H9AHJ3"/>
<protein>
    <submittedName>
        <fullName evidence="1">Anhydro-N-acetylmuramic acid kinase</fullName>
    </submittedName>
</protein>
<proteinExistence type="predicted"/>
<keyword evidence="1" id="KW-0808">Transferase</keyword>
<keyword evidence="1" id="KW-0418">Kinase</keyword>
<dbReference type="SUPFAM" id="SSF53067">
    <property type="entry name" value="Actin-like ATPase domain"/>
    <property type="match status" value="1"/>
</dbReference>
<gene>
    <name evidence="1" type="ORF">SAMN05444359_102103</name>
</gene>
<accession>A0A1H9AHJ3</accession>
<dbReference type="PANTHER" id="PTHR30605:SF0">
    <property type="entry name" value="ANHYDRO-N-ACETYLMURAMIC ACID KINASE"/>
    <property type="match status" value="1"/>
</dbReference>